<dbReference type="RefSeq" id="WP_132525974.1">
    <property type="nucleotide sequence ID" value="NZ_SMFV01000002.1"/>
</dbReference>
<evidence type="ECO:0000313" key="1">
    <source>
        <dbReference type="EMBL" id="TCK05346.1"/>
    </source>
</evidence>
<dbReference type="InterPro" id="IPR003669">
    <property type="entry name" value="Thymidylate_synthase_ThyX"/>
</dbReference>
<dbReference type="SUPFAM" id="SSF69796">
    <property type="entry name" value="Thymidylate synthase-complementing protein Thy1"/>
    <property type="match status" value="1"/>
</dbReference>
<keyword evidence="2" id="KW-1185">Reference proteome</keyword>
<dbReference type="EMBL" id="SMFV01000002">
    <property type="protein sequence ID" value="TCK05346.1"/>
    <property type="molecule type" value="Genomic_DNA"/>
</dbReference>
<dbReference type="AlphaFoldDB" id="A0A4V2PDI5"/>
<dbReference type="GO" id="GO:0050797">
    <property type="term" value="F:thymidylate synthase (FAD) activity"/>
    <property type="evidence" value="ECO:0007669"/>
    <property type="project" value="InterPro"/>
</dbReference>
<reference evidence="1 2" key="1">
    <citation type="submission" date="2019-03" db="EMBL/GenBank/DDBJ databases">
        <title>Genomic Encyclopedia of Archaeal and Bacterial Type Strains, Phase II (KMG-II): from individual species to whole genera.</title>
        <authorList>
            <person name="Goeker M."/>
        </authorList>
    </citation>
    <scope>NUCLEOTIDE SEQUENCE [LARGE SCALE GENOMIC DNA]</scope>
    <source>
        <strain evidence="1 2">DSM 24425</strain>
    </source>
</reference>
<dbReference type="GO" id="GO:0050660">
    <property type="term" value="F:flavin adenine dinucleotide binding"/>
    <property type="evidence" value="ECO:0007669"/>
    <property type="project" value="InterPro"/>
</dbReference>
<dbReference type="Gene3D" id="3.30.1360.170">
    <property type="match status" value="1"/>
</dbReference>
<dbReference type="OrthoDB" id="14172at2"/>
<name>A0A4V2PDI5_9BACT</name>
<dbReference type="Proteomes" id="UP000295777">
    <property type="component" value="Unassembled WGS sequence"/>
</dbReference>
<gene>
    <name evidence="1" type="ORF">CLV27_0773</name>
</gene>
<sequence length="133" mass="15293">MGITLLSQTDDMLKVIATAARVCYSGLPLEQLLSRYSEEEDRRLIKKVVGMGHLSVVEHGVMTFKVDDSFKEELFRIMIDKPFLKITETEDGFIVSLNLRTMIELLAEKPELRFTKEISKFLPDFLPKPKSQQ</sequence>
<dbReference type="Pfam" id="PF02511">
    <property type="entry name" value="Thy1"/>
    <property type="match status" value="1"/>
</dbReference>
<organism evidence="1 2">
    <name type="scientific">Phorcysia thermohydrogeniphila</name>
    <dbReference type="NCBI Taxonomy" id="936138"/>
    <lineage>
        <taxon>Bacteria</taxon>
        <taxon>Pseudomonadati</taxon>
        <taxon>Aquificota</taxon>
        <taxon>Aquificia</taxon>
        <taxon>Desulfurobacteriales</taxon>
        <taxon>Desulfurobacteriaceae</taxon>
        <taxon>Phorcysia</taxon>
    </lineage>
</organism>
<comment type="caution">
    <text evidence="1">The sequence shown here is derived from an EMBL/GenBank/DDBJ whole genome shotgun (WGS) entry which is preliminary data.</text>
</comment>
<dbReference type="InterPro" id="IPR036098">
    <property type="entry name" value="Thymidylate_synthase_ThyX_sf"/>
</dbReference>
<evidence type="ECO:0000313" key="2">
    <source>
        <dbReference type="Proteomes" id="UP000295777"/>
    </source>
</evidence>
<proteinExistence type="predicted"/>
<protein>
    <submittedName>
        <fullName evidence="1">Thymidylate synthase Thy1</fullName>
    </submittedName>
</protein>
<dbReference type="GO" id="GO:0006231">
    <property type="term" value="P:dTMP biosynthetic process"/>
    <property type="evidence" value="ECO:0007669"/>
    <property type="project" value="InterPro"/>
</dbReference>
<accession>A0A4V2PDI5</accession>